<name>A0ABP8YS72_9ACTN</name>
<gene>
    <name evidence="1" type="ORF">GCM10023350_21580</name>
</gene>
<keyword evidence="2" id="KW-1185">Reference proteome</keyword>
<evidence type="ECO:0000313" key="2">
    <source>
        <dbReference type="Proteomes" id="UP001499882"/>
    </source>
</evidence>
<protein>
    <submittedName>
        <fullName evidence="1">Uncharacterized protein</fullName>
    </submittedName>
</protein>
<dbReference type="Proteomes" id="UP001499882">
    <property type="component" value="Unassembled WGS sequence"/>
</dbReference>
<dbReference type="EMBL" id="BAABKN010000014">
    <property type="protein sequence ID" value="GAA4737274.1"/>
    <property type="molecule type" value="Genomic_DNA"/>
</dbReference>
<proteinExistence type="predicted"/>
<dbReference type="InterPro" id="IPR011044">
    <property type="entry name" value="Quino_amine_DH_bsu"/>
</dbReference>
<reference evidence="2" key="1">
    <citation type="journal article" date="2019" name="Int. J. Syst. Evol. Microbiol.">
        <title>The Global Catalogue of Microorganisms (GCM) 10K type strain sequencing project: providing services to taxonomists for standard genome sequencing and annotation.</title>
        <authorList>
            <consortium name="The Broad Institute Genomics Platform"/>
            <consortium name="The Broad Institute Genome Sequencing Center for Infectious Disease"/>
            <person name="Wu L."/>
            <person name="Ma J."/>
        </authorList>
    </citation>
    <scope>NUCLEOTIDE SEQUENCE [LARGE SCALE GENOMIC DNA]</scope>
    <source>
        <strain evidence="2">JCM 18532</strain>
    </source>
</reference>
<evidence type="ECO:0000313" key="1">
    <source>
        <dbReference type="EMBL" id="GAA4737274.1"/>
    </source>
</evidence>
<dbReference type="PROSITE" id="PS51257">
    <property type="entry name" value="PROKAR_LIPOPROTEIN"/>
    <property type="match status" value="1"/>
</dbReference>
<dbReference type="SUPFAM" id="SSF50969">
    <property type="entry name" value="YVTN repeat-like/Quinoprotein amine dehydrogenase"/>
    <property type="match status" value="1"/>
</dbReference>
<comment type="caution">
    <text evidence="1">The sequence shown here is derived from an EMBL/GenBank/DDBJ whole genome shotgun (WGS) entry which is preliminary data.</text>
</comment>
<dbReference type="RefSeq" id="WP_345526781.1">
    <property type="nucleotide sequence ID" value="NZ_BAABKN010000014.1"/>
</dbReference>
<sequence length="316" mass="34230">MRGLVGLVLLVGLLVGCGDSTGDPAGVREPTGTPRSAVFEPGQLVWAQRSTVHVGDTTYDVSPQLVRSMSWTPYGLYLEVTQDPNNGPFHEVFYVGAAMEPVNDVYTNLITSPDGELAAWIERNGPKRPSGRVAQVVVVDTRTGGRIYESADGMGGEEGDDLADLYEELPPSVIDLTDDQLVWRNSAGSGAVVTTDLRTGESTASDDEPDLKPTSGYEYWSPDGRYRVDATTTGKLRVRHVQVDFGHRFQTQGGWLDDHTMLVLAQDHYPMSFDPTVPDTTPGFLLACDLDAGTCEQLAEVEGAREVAFPGVDAEY</sequence>
<organism evidence="1 2">
    <name type="scientific">Nocardioides endophyticus</name>
    <dbReference type="NCBI Taxonomy" id="1353775"/>
    <lineage>
        <taxon>Bacteria</taxon>
        <taxon>Bacillati</taxon>
        <taxon>Actinomycetota</taxon>
        <taxon>Actinomycetes</taxon>
        <taxon>Propionibacteriales</taxon>
        <taxon>Nocardioidaceae</taxon>
        <taxon>Nocardioides</taxon>
    </lineage>
</organism>
<accession>A0ABP8YS72</accession>